<dbReference type="AlphaFoldDB" id="A0AAD5IL68"/>
<protein>
    <submittedName>
        <fullName evidence="2">Uncharacterized protein</fullName>
    </submittedName>
</protein>
<organism evidence="2 3">
    <name type="scientific">Acer negundo</name>
    <name type="common">Box elder</name>
    <dbReference type="NCBI Taxonomy" id="4023"/>
    <lineage>
        <taxon>Eukaryota</taxon>
        <taxon>Viridiplantae</taxon>
        <taxon>Streptophyta</taxon>
        <taxon>Embryophyta</taxon>
        <taxon>Tracheophyta</taxon>
        <taxon>Spermatophyta</taxon>
        <taxon>Magnoliopsida</taxon>
        <taxon>eudicotyledons</taxon>
        <taxon>Gunneridae</taxon>
        <taxon>Pentapetalae</taxon>
        <taxon>rosids</taxon>
        <taxon>malvids</taxon>
        <taxon>Sapindales</taxon>
        <taxon>Sapindaceae</taxon>
        <taxon>Hippocastanoideae</taxon>
        <taxon>Acereae</taxon>
        <taxon>Acer</taxon>
    </lineage>
</organism>
<proteinExistence type="predicted"/>
<name>A0AAD5IL68_ACENE</name>
<sequence length="188" mass="20541">MDAFNAFLCGSHVHKYSIFGFKKAILSRPKRYNIFGLAYALLGIEEVGNLYLDEALTTTMLMARDLSTSAEHVRELREAAIVIPTKSKSRASEQQSTDAATLGSVPAAPIPVRPTRVKFVPATQTVSHDLEHAHGGTAVPDQWERRFGELIRVVDVLREENQYDTTALDSPPHDPAGVPDAAASEATQ</sequence>
<evidence type="ECO:0000313" key="3">
    <source>
        <dbReference type="Proteomes" id="UP001064489"/>
    </source>
</evidence>
<dbReference type="Proteomes" id="UP001064489">
    <property type="component" value="Chromosome 7"/>
</dbReference>
<evidence type="ECO:0000313" key="2">
    <source>
        <dbReference type="EMBL" id="KAI9168877.1"/>
    </source>
</evidence>
<feature type="region of interest" description="Disordered" evidence="1">
    <location>
        <begin position="162"/>
        <end position="188"/>
    </location>
</feature>
<evidence type="ECO:0000256" key="1">
    <source>
        <dbReference type="SAM" id="MobiDB-lite"/>
    </source>
</evidence>
<reference evidence="2" key="2">
    <citation type="submission" date="2023-02" db="EMBL/GenBank/DDBJ databases">
        <authorList>
            <person name="Swenson N.G."/>
            <person name="Wegrzyn J.L."/>
            <person name="Mcevoy S.L."/>
        </authorList>
    </citation>
    <scope>NUCLEOTIDE SEQUENCE</scope>
    <source>
        <strain evidence="2">91603</strain>
        <tissue evidence="2">Leaf</tissue>
    </source>
</reference>
<feature type="region of interest" description="Disordered" evidence="1">
    <location>
        <begin position="87"/>
        <end position="107"/>
    </location>
</feature>
<accession>A0AAD5IL68</accession>
<comment type="caution">
    <text evidence="2">The sequence shown here is derived from an EMBL/GenBank/DDBJ whole genome shotgun (WGS) entry which is preliminary data.</text>
</comment>
<keyword evidence="3" id="KW-1185">Reference proteome</keyword>
<reference evidence="2" key="1">
    <citation type="journal article" date="2022" name="Plant J.">
        <title>Strategies of tolerance reflected in two North American maple genomes.</title>
        <authorList>
            <person name="McEvoy S.L."/>
            <person name="Sezen U.U."/>
            <person name="Trouern-Trend A."/>
            <person name="McMahon S.M."/>
            <person name="Schaberg P.G."/>
            <person name="Yang J."/>
            <person name="Wegrzyn J.L."/>
            <person name="Swenson N.G."/>
        </authorList>
    </citation>
    <scope>NUCLEOTIDE SEQUENCE</scope>
    <source>
        <strain evidence="2">91603</strain>
    </source>
</reference>
<gene>
    <name evidence="2" type="ORF">LWI28_003236</name>
</gene>
<dbReference type="EMBL" id="JAJSOW010000104">
    <property type="protein sequence ID" value="KAI9168877.1"/>
    <property type="molecule type" value="Genomic_DNA"/>
</dbReference>